<protein>
    <recommendedName>
        <fullName evidence="4">Rap1a immunity protein domain-containing protein</fullName>
    </recommendedName>
</protein>
<keyword evidence="3" id="KW-1185">Reference proteome</keyword>
<accession>V5FH08</accession>
<name>V5FH08_9VIBR</name>
<dbReference type="eggNOG" id="ENOG5031NNA">
    <property type="taxonomic scope" value="Bacteria"/>
</dbReference>
<dbReference type="RefSeq" id="WP_023402714.1">
    <property type="nucleotide sequence ID" value="NZ_BAUJ01000004.1"/>
</dbReference>
<proteinExistence type="predicted"/>
<dbReference type="AlphaFoldDB" id="V5FH08"/>
<dbReference type="OrthoDB" id="5897919at2"/>
<sequence length="117" mass="13171">MKPIYYLTTFLLIFARPSYALEHSDAKPGSVEFLISACQEYTELYNKKDNSRFGAFFTTSKEESFRAGYCLGAIIHANSQCSYSRSPSVYRSAVIIASVNVKRAFSEARVIENAVCR</sequence>
<gene>
    <name evidence="2" type="ORF">VHA01S_004_01000</name>
</gene>
<dbReference type="Proteomes" id="UP000017800">
    <property type="component" value="Unassembled WGS sequence"/>
</dbReference>
<evidence type="ECO:0000256" key="1">
    <source>
        <dbReference type="SAM" id="SignalP"/>
    </source>
</evidence>
<comment type="caution">
    <text evidence="2">The sequence shown here is derived from an EMBL/GenBank/DDBJ whole genome shotgun (WGS) entry which is preliminary data.</text>
</comment>
<feature type="chain" id="PRO_5004732863" description="Rap1a immunity protein domain-containing protein" evidence="1">
    <location>
        <begin position="21"/>
        <end position="117"/>
    </location>
</feature>
<keyword evidence="1" id="KW-0732">Signal</keyword>
<organism evidence="2 3">
    <name type="scientific">Vibrio halioticoli NBRC 102217</name>
    <dbReference type="NCBI Taxonomy" id="1219072"/>
    <lineage>
        <taxon>Bacteria</taxon>
        <taxon>Pseudomonadati</taxon>
        <taxon>Pseudomonadota</taxon>
        <taxon>Gammaproteobacteria</taxon>
        <taxon>Vibrionales</taxon>
        <taxon>Vibrionaceae</taxon>
        <taxon>Vibrio</taxon>
    </lineage>
</organism>
<evidence type="ECO:0000313" key="3">
    <source>
        <dbReference type="Proteomes" id="UP000017800"/>
    </source>
</evidence>
<reference evidence="2 3" key="1">
    <citation type="submission" date="2013-11" db="EMBL/GenBank/DDBJ databases">
        <title>Whole genome shotgun sequence of Vibrio halioticoli NBRC 102217.</title>
        <authorList>
            <person name="Isaki S."/>
            <person name="Kimura A."/>
            <person name="Ohji S."/>
            <person name="Hosoyama A."/>
            <person name="Fujita N."/>
            <person name="Hashimoto M."/>
            <person name="Hosoyama Y."/>
            <person name="Yamazoe A."/>
        </authorList>
    </citation>
    <scope>NUCLEOTIDE SEQUENCE [LARGE SCALE GENOMIC DNA]</scope>
    <source>
        <strain evidence="2 3">NBRC 102217</strain>
    </source>
</reference>
<dbReference type="EMBL" id="BAUJ01000004">
    <property type="protein sequence ID" value="GAD88327.1"/>
    <property type="molecule type" value="Genomic_DNA"/>
</dbReference>
<evidence type="ECO:0000313" key="2">
    <source>
        <dbReference type="EMBL" id="GAD88327.1"/>
    </source>
</evidence>
<evidence type="ECO:0008006" key="4">
    <source>
        <dbReference type="Google" id="ProtNLM"/>
    </source>
</evidence>
<feature type="signal peptide" evidence="1">
    <location>
        <begin position="1"/>
        <end position="20"/>
    </location>
</feature>